<dbReference type="EMBL" id="NFZX01000007">
    <property type="protein sequence ID" value="RFA36217.1"/>
    <property type="molecule type" value="Genomic_DNA"/>
</dbReference>
<gene>
    <name evidence="1" type="ORF">CAI16_05345</name>
</gene>
<sequence>MTKWLTTGEMIDQLKVGEIAELEEGKRIPKKYGLSYSHVRKTKEGDVKWCKKDGSLPSSSPIEIYGHVITWKWRILPNYINFNEAMEALKQGRRAAFIKDKYQYTFRPESFEYMFNANWVILDD</sequence>
<dbReference type="AlphaFoldDB" id="A0A3E0WWB4"/>
<accession>A0A3E0WWB4</accession>
<reference evidence="1 2" key="1">
    <citation type="submission" date="2017-05" db="EMBL/GenBank/DDBJ databases">
        <title>Virgibacillus sp. AK90 isolated from a saltern of Kakinada, India.</title>
        <authorList>
            <person name="Gupta V."/>
            <person name="Sidhu C."/>
            <person name="Korpole S."/>
            <person name="Pinnaka A.K."/>
        </authorList>
    </citation>
    <scope>NUCLEOTIDE SEQUENCE [LARGE SCALE GENOMIC DNA]</scope>
    <source>
        <strain evidence="1 2">AK90</strain>
    </source>
</reference>
<evidence type="ECO:0000313" key="2">
    <source>
        <dbReference type="Proteomes" id="UP000256488"/>
    </source>
</evidence>
<name>A0A3E0WWB4_9BACI</name>
<dbReference type="Proteomes" id="UP000256488">
    <property type="component" value="Unassembled WGS sequence"/>
</dbReference>
<comment type="caution">
    <text evidence="1">The sequence shown here is derived from an EMBL/GenBank/DDBJ whole genome shotgun (WGS) entry which is preliminary data.</text>
</comment>
<organism evidence="1 2">
    <name type="scientific">Virgibacillus dokdonensis</name>
    <dbReference type="NCBI Taxonomy" id="302167"/>
    <lineage>
        <taxon>Bacteria</taxon>
        <taxon>Bacillati</taxon>
        <taxon>Bacillota</taxon>
        <taxon>Bacilli</taxon>
        <taxon>Bacillales</taxon>
        <taxon>Bacillaceae</taxon>
        <taxon>Virgibacillus</taxon>
    </lineage>
</organism>
<proteinExistence type="predicted"/>
<protein>
    <submittedName>
        <fullName evidence="1">Uncharacterized protein</fullName>
    </submittedName>
</protein>
<dbReference type="RefSeq" id="WP_116277569.1">
    <property type="nucleotide sequence ID" value="NZ_NFZX01000007.1"/>
</dbReference>
<evidence type="ECO:0000313" key="1">
    <source>
        <dbReference type="EMBL" id="RFA36217.1"/>
    </source>
</evidence>